<evidence type="ECO:0000313" key="3">
    <source>
        <dbReference type="Proteomes" id="UP000293823"/>
    </source>
</evidence>
<organism evidence="2 3">
    <name type="scientific">Alternaria arborescens</name>
    <dbReference type="NCBI Taxonomy" id="156630"/>
    <lineage>
        <taxon>Eukaryota</taxon>
        <taxon>Fungi</taxon>
        <taxon>Dikarya</taxon>
        <taxon>Ascomycota</taxon>
        <taxon>Pezizomycotina</taxon>
        <taxon>Dothideomycetes</taxon>
        <taxon>Pleosporomycetidae</taxon>
        <taxon>Pleosporales</taxon>
        <taxon>Pleosporineae</taxon>
        <taxon>Pleosporaceae</taxon>
        <taxon>Alternaria</taxon>
        <taxon>Alternaria sect. Alternaria</taxon>
    </lineage>
</organism>
<feature type="compositionally biased region" description="Polar residues" evidence="1">
    <location>
        <begin position="114"/>
        <end position="131"/>
    </location>
</feature>
<feature type="region of interest" description="Disordered" evidence="1">
    <location>
        <begin position="397"/>
        <end position="422"/>
    </location>
</feature>
<protein>
    <submittedName>
        <fullName evidence="2">Uncharacterized protein</fullName>
    </submittedName>
</protein>
<name>A0A4Q4PWF7_9PLEO</name>
<feature type="region of interest" description="Disordered" evidence="1">
    <location>
        <begin position="70"/>
        <end position="241"/>
    </location>
</feature>
<keyword evidence="3" id="KW-1185">Reference proteome</keyword>
<proteinExistence type="predicted"/>
<feature type="region of interest" description="Disordered" evidence="1">
    <location>
        <begin position="677"/>
        <end position="708"/>
    </location>
</feature>
<reference evidence="3" key="1">
    <citation type="journal article" date="2019" name="bioRxiv">
        <title>Genomics, evolutionary history and diagnostics of the Alternaria alternata species group including apple and Asian pear pathotypes.</title>
        <authorList>
            <person name="Armitage A.D."/>
            <person name="Cockerton H.M."/>
            <person name="Sreenivasaprasad S."/>
            <person name="Woodhall J.W."/>
            <person name="Lane C.R."/>
            <person name="Harrison R.J."/>
            <person name="Clarkson J.P."/>
        </authorList>
    </citation>
    <scope>NUCLEOTIDE SEQUENCE [LARGE SCALE GENOMIC DNA]</scope>
    <source>
        <strain evidence="3">RGR 97.0016</strain>
    </source>
</reference>
<dbReference type="AlphaFoldDB" id="A0A4Q4PWF7"/>
<feature type="region of interest" description="Disordered" evidence="1">
    <location>
        <begin position="19"/>
        <end position="50"/>
    </location>
</feature>
<feature type="compositionally biased region" description="Pro residues" evidence="1">
    <location>
        <begin position="693"/>
        <end position="706"/>
    </location>
</feature>
<feature type="compositionally biased region" description="Polar residues" evidence="1">
    <location>
        <begin position="75"/>
        <end position="84"/>
    </location>
</feature>
<gene>
    <name evidence="2" type="ORF">AA0113_g12669</name>
</gene>
<sequence length="806" mass="89532">MVRYTDMVNSPPGATWNMGPAMVVGGRRRRSTRRSNAMRSNTTPDLGFDSQAAMENANGVTTGLDTEHVEHPRVLSSSEPSNPMVNHFAPNSGPPGLRRRSPISRPSDDLSSMPIAQSPTPTIESVSTTATEGKKKHGKFGFKPKDQDCPASSYETAHQASPLPPLTPVKAAKLLGVDAGPGRARSNSEGRRSQQDGGYDGPPVLPKSTRKVSAPVPASSKGLLSRQAKLNEESIEPDLSKAKKFWANSNRKAQQMLGLLPSAATSSKREADMERAAAASLVRRTEDDTDAYYSSDSELHAHSRLLHPAARLAPETPRPRMLKRIPKSLDKMAPITETSHDELRSYYHVNEQCPELGVISECEKFSPSSKPPLPQLYTEPLLTSDAMYELEVDDLSPTDQDVEEGDGDGEAQSAVHPGDEVDVNHVGDQQATEFRFRSPLQTVEDRLLDEAEAQLAIVRARQNENDATRLMLDTNYAALMVLNETMKMEFATAKQNIASKEREDFDGADSEDEDSISISSSINLDEEVMTFTRITPDMVKLVDIAPKKKRPLAPPAPIALAAPLPMLALSTQMKPPFKPAGAFFFQHDERISPFNERSKHVDVRKYILSVINITNRIQPTAILSQLPTRDYNRLDKDKKPKMPRDDSRLLVQDWMSIYDHTKQRPVSERIDPDVLADQQIPPAPFPKDDCSTPPHPPSHPPLPHPPRLSSREHYCLTNGHIFHPINLKTVPDEVAINSLEVRPYLHTAVGTKQHVSVPVFCDRCDDDVKEELWECDIAVCRMGVCWQCAEDMEHEWQERVGDAWTQ</sequence>
<feature type="compositionally biased region" description="Low complexity" evidence="1">
    <location>
        <begin position="103"/>
        <end position="112"/>
    </location>
</feature>
<feature type="compositionally biased region" description="Low complexity" evidence="1">
    <location>
        <begin position="34"/>
        <end position="43"/>
    </location>
</feature>
<evidence type="ECO:0000256" key="1">
    <source>
        <dbReference type="SAM" id="MobiDB-lite"/>
    </source>
</evidence>
<comment type="caution">
    <text evidence="2">The sequence shown here is derived from an EMBL/GenBank/DDBJ whole genome shotgun (WGS) entry which is preliminary data.</text>
</comment>
<feature type="compositionally biased region" description="Acidic residues" evidence="1">
    <location>
        <begin position="397"/>
        <end position="409"/>
    </location>
</feature>
<dbReference type="Proteomes" id="UP000293823">
    <property type="component" value="Unassembled WGS sequence"/>
</dbReference>
<dbReference type="EMBL" id="PEJP01000115">
    <property type="protein sequence ID" value="RYO24121.1"/>
    <property type="molecule type" value="Genomic_DNA"/>
</dbReference>
<evidence type="ECO:0000313" key="2">
    <source>
        <dbReference type="EMBL" id="RYO24121.1"/>
    </source>
</evidence>
<accession>A0A4Q4PWF7</accession>
<dbReference type="OrthoDB" id="3790861at2759"/>